<proteinExistence type="predicted"/>
<evidence type="ECO:0000313" key="1">
    <source>
        <dbReference type="EMBL" id="MEQ2253188.1"/>
    </source>
</evidence>
<evidence type="ECO:0000313" key="2">
    <source>
        <dbReference type="Proteomes" id="UP001482620"/>
    </source>
</evidence>
<comment type="caution">
    <text evidence="1">The sequence shown here is derived from an EMBL/GenBank/DDBJ whole genome shotgun (WGS) entry which is preliminary data.</text>
</comment>
<dbReference type="Proteomes" id="UP001482620">
    <property type="component" value="Unassembled WGS sequence"/>
</dbReference>
<name>A0ABV0V749_9TELE</name>
<reference evidence="1 2" key="1">
    <citation type="submission" date="2021-06" db="EMBL/GenBank/DDBJ databases">
        <authorList>
            <person name="Palmer J.M."/>
        </authorList>
    </citation>
    <scope>NUCLEOTIDE SEQUENCE [LARGE SCALE GENOMIC DNA]</scope>
    <source>
        <strain evidence="2">if_2019</strain>
        <tissue evidence="1">Muscle</tissue>
    </source>
</reference>
<gene>
    <name evidence="1" type="ORF">ILYODFUR_029643</name>
</gene>
<dbReference type="EMBL" id="JAHRIQ010096930">
    <property type="protein sequence ID" value="MEQ2253188.1"/>
    <property type="molecule type" value="Genomic_DNA"/>
</dbReference>
<keyword evidence="2" id="KW-1185">Reference proteome</keyword>
<sequence length="73" mass="8366">MAFSLGYLLQDREYITDTGAEHLRMTMKSVLNTVMNGPYQKHPPLHIHVLLQDEQPWVLSLFKDDTALPASLK</sequence>
<accession>A0ABV0V749</accession>
<organism evidence="1 2">
    <name type="scientific">Ilyodon furcidens</name>
    <name type="common">goldbreast splitfin</name>
    <dbReference type="NCBI Taxonomy" id="33524"/>
    <lineage>
        <taxon>Eukaryota</taxon>
        <taxon>Metazoa</taxon>
        <taxon>Chordata</taxon>
        <taxon>Craniata</taxon>
        <taxon>Vertebrata</taxon>
        <taxon>Euteleostomi</taxon>
        <taxon>Actinopterygii</taxon>
        <taxon>Neopterygii</taxon>
        <taxon>Teleostei</taxon>
        <taxon>Neoteleostei</taxon>
        <taxon>Acanthomorphata</taxon>
        <taxon>Ovalentaria</taxon>
        <taxon>Atherinomorphae</taxon>
        <taxon>Cyprinodontiformes</taxon>
        <taxon>Goodeidae</taxon>
        <taxon>Ilyodon</taxon>
    </lineage>
</organism>
<protein>
    <submittedName>
        <fullName evidence="1">Uncharacterized protein</fullName>
    </submittedName>
</protein>